<feature type="non-terminal residue" evidence="4">
    <location>
        <position position="1"/>
    </location>
</feature>
<proteinExistence type="predicted"/>
<reference evidence="4" key="1">
    <citation type="submission" date="2018-05" db="EMBL/GenBank/DDBJ databases">
        <authorList>
            <person name="Lanie J.A."/>
            <person name="Ng W.-L."/>
            <person name="Kazmierczak K.M."/>
            <person name="Andrzejewski T.M."/>
            <person name="Davidsen T.M."/>
            <person name="Wayne K.J."/>
            <person name="Tettelin H."/>
            <person name="Glass J.I."/>
            <person name="Rusch D."/>
            <person name="Podicherti R."/>
            <person name="Tsui H.-C.T."/>
            <person name="Winkler M.E."/>
        </authorList>
    </citation>
    <scope>NUCLEOTIDE SEQUENCE</scope>
</reference>
<dbReference type="GO" id="GO:0019509">
    <property type="term" value="P:L-methionine salvage from methylthioadenosine"/>
    <property type="evidence" value="ECO:0007669"/>
    <property type="project" value="TreeGrafter"/>
</dbReference>
<keyword evidence="2" id="KW-0808">Transferase</keyword>
<keyword evidence="1" id="KW-0328">Glycosyltransferase</keyword>
<dbReference type="Gene3D" id="3.40.50.1580">
    <property type="entry name" value="Nucleoside phosphorylase domain"/>
    <property type="match status" value="1"/>
</dbReference>
<name>A0A382GD15_9ZZZZ</name>
<dbReference type="PANTHER" id="PTHR42679">
    <property type="entry name" value="S-METHYL-5'-THIOADENOSINE PHOSPHORYLASE"/>
    <property type="match status" value="1"/>
</dbReference>
<dbReference type="GO" id="GO:0017061">
    <property type="term" value="F:S-methyl-5-thioadenosine phosphorylase activity"/>
    <property type="evidence" value="ECO:0007669"/>
    <property type="project" value="InterPro"/>
</dbReference>
<accession>A0A382GD15</accession>
<dbReference type="EMBL" id="UINC01054878">
    <property type="protein sequence ID" value="SVB73108.1"/>
    <property type="molecule type" value="Genomic_DNA"/>
</dbReference>
<evidence type="ECO:0000256" key="1">
    <source>
        <dbReference type="ARBA" id="ARBA00022676"/>
    </source>
</evidence>
<dbReference type="InterPro" id="IPR010044">
    <property type="entry name" value="MTAP"/>
</dbReference>
<dbReference type="SUPFAM" id="SSF53167">
    <property type="entry name" value="Purine and uridine phosphorylases"/>
    <property type="match status" value="1"/>
</dbReference>
<feature type="non-terminal residue" evidence="4">
    <location>
        <position position="107"/>
    </location>
</feature>
<dbReference type="GO" id="GO:0005829">
    <property type="term" value="C:cytosol"/>
    <property type="evidence" value="ECO:0007669"/>
    <property type="project" value="TreeGrafter"/>
</dbReference>
<dbReference type="PANTHER" id="PTHR42679:SF2">
    <property type="entry name" value="S-METHYL-5'-THIOADENOSINE PHOSPHORYLASE"/>
    <property type="match status" value="1"/>
</dbReference>
<protein>
    <recommendedName>
        <fullName evidence="3">Nucleoside phosphorylase domain-containing protein</fullName>
    </recommendedName>
</protein>
<gene>
    <name evidence="4" type="ORF">METZ01_LOCUS225962</name>
</gene>
<dbReference type="InterPro" id="IPR035994">
    <property type="entry name" value="Nucleoside_phosphorylase_sf"/>
</dbReference>
<dbReference type="AlphaFoldDB" id="A0A382GD15"/>
<dbReference type="GO" id="GO:0009116">
    <property type="term" value="P:nucleoside metabolic process"/>
    <property type="evidence" value="ECO:0007669"/>
    <property type="project" value="InterPro"/>
</dbReference>
<organism evidence="4">
    <name type="scientific">marine metagenome</name>
    <dbReference type="NCBI Taxonomy" id="408172"/>
    <lineage>
        <taxon>unclassified sequences</taxon>
        <taxon>metagenomes</taxon>
        <taxon>ecological metagenomes</taxon>
    </lineage>
</organism>
<evidence type="ECO:0000259" key="3">
    <source>
        <dbReference type="Pfam" id="PF01048"/>
    </source>
</evidence>
<feature type="domain" description="Nucleoside phosphorylase" evidence="3">
    <location>
        <begin position="4"/>
        <end position="105"/>
    </location>
</feature>
<dbReference type="Pfam" id="PF01048">
    <property type="entry name" value="PNP_UDP_1"/>
    <property type="match status" value="1"/>
</dbReference>
<sequence>MPAAVIGGTGIYSLEGVEVDAKQVENEYGIAQIYVGKGEHDDIIFLTRHGTDHSTPPHKINYRANMKAIKDLGVQRILSTYAVGSISTDYPVSELAVLRDFLDFTHG</sequence>
<evidence type="ECO:0000313" key="4">
    <source>
        <dbReference type="EMBL" id="SVB73108.1"/>
    </source>
</evidence>
<dbReference type="InterPro" id="IPR000845">
    <property type="entry name" value="Nucleoside_phosphorylase_d"/>
</dbReference>
<evidence type="ECO:0000256" key="2">
    <source>
        <dbReference type="ARBA" id="ARBA00022679"/>
    </source>
</evidence>